<protein>
    <submittedName>
        <fullName evidence="1">Uncharacterized protein</fullName>
    </submittedName>
</protein>
<dbReference type="HOGENOM" id="CLU_814257_0_0_1"/>
<dbReference type="PROSITE" id="PS51257">
    <property type="entry name" value="PROKAR_LIPOPROTEIN"/>
    <property type="match status" value="1"/>
</dbReference>
<accession>A0A0D0AF87</accession>
<proteinExistence type="predicted"/>
<dbReference type="InParanoid" id="A0A0D0AF87"/>
<dbReference type="OrthoDB" id="6247875at2759"/>
<dbReference type="EMBL" id="KN835305">
    <property type="protein sequence ID" value="KIK40366.1"/>
    <property type="molecule type" value="Genomic_DNA"/>
</dbReference>
<name>A0A0D0AF87_9AGAM</name>
<keyword evidence="2" id="KW-1185">Reference proteome</keyword>
<gene>
    <name evidence="1" type="ORF">CY34DRAFT_273115</name>
</gene>
<reference evidence="2" key="2">
    <citation type="submission" date="2015-01" db="EMBL/GenBank/DDBJ databases">
        <title>Evolutionary Origins and Diversification of the Mycorrhizal Mutualists.</title>
        <authorList>
            <consortium name="DOE Joint Genome Institute"/>
            <consortium name="Mycorrhizal Genomics Consortium"/>
            <person name="Kohler A."/>
            <person name="Kuo A."/>
            <person name="Nagy L.G."/>
            <person name="Floudas D."/>
            <person name="Copeland A."/>
            <person name="Barry K.W."/>
            <person name="Cichocki N."/>
            <person name="Veneault-Fourrey C."/>
            <person name="LaButti K."/>
            <person name="Lindquist E.A."/>
            <person name="Lipzen A."/>
            <person name="Lundell T."/>
            <person name="Morin E."/>
            <person name="Murat C."/>
            <person name="Riley R."/>
            <person name="Ohm R."/>
            <person name="Sun H."/>
            <person name="Tunlid A."/>
            <person name="Henrissat B."/>
            <person name="Grigoriev I.V."/>
            <person name="Hibbett D.S."/>
            <person name="Martin F."/>
        </authorList>
    </citation>
    <scope>NUCLEOTIDE SEQUENCE [LARGE SCALE GENOMIC DNA]</scope>
    <source>
        <strain evidence="2">UH-Slu-Lm8-n1</strain>
    </source>
</reference>
<reference evidence="1 2" key="1">
    <citation type="submission" date="2014-04" db="EMBL/GenBank/DDBJ databases">
        <authorList>
            <consortium name="DOE Joint Genome Institute"/>
            <person name="Kuo A."/>
            <person name="Ruytinx J."/>
            <person name="Rineau F."/>
            <person name="Colpaert J."/>
            <person name="Kohler A."/>
            <person name="Nagy L.G."/>
            <person name="Floudas D."/>
            <person name="Copeland A."/>
            <person name="Barry K.W."/>
            <person name="Cichocki N."/>
            <person name="Veneault-Fourrey C."/>
            <person name="LaButti K."/>
            <person name="Lindquist E.A."/>
            <person name="Lipzen A."/>
            <person name="Lundell T."/>
            <person name="Morin E."/>
            <person name="Murat C."/>
            <person name="Sun H."/>
            <person name="Tunlid A."/>
            <person name="Henrissat B."/>
            <person name="Grigoriev I.V."/>
            <person name="Hibbett D.S."/>
            <person name="Martin F."/>
            <person name="Nordberg H.P."/>
            <person name="Cantor M.N."/>
            <person name="Hua S.X."/>
        </authorList>
    </citation>
    <scope>NUCLEOTIDE SEQUENCE [LARGE SCALE GENOMIC DNA]</scope>
    <source>
        <strain evidence="1 2">UH-Slu-Lm8-n1</strain>
    </source>
</reference>
<evidence type="ECO:0000313" key="1">
    <source>
        <dbReference type="EMBL" id="KIK40366.1"/>
    </source>
</evidence>
<organism evidence="1 2">
    <name type="scientific">Suillus luteus UH-Slu-Lm8-n1</name>
    <dbReference type="NCBI Taxonomy" id="930992"/>
    <lineage>
        <taxon>Eukaryota</taxon>
        <taxon>Fungi</taxon>
        <taxon>Dikarya</taxon>
        <taxon>Basidiomycota</taxon>
        <taxon>Agaricomycotina</taxon>
        <taxon>Agaricomycetes</taxon>
        <taxon>Agaricomycetidae</taxon>
        <taxon>Boletales</taxon>
        <taxon>Suillineae</taxon>
        <taxon>Suillaceae</taxon>
        <taxon>Suillus</taxon>
    </lineage>
</organism>
<dbReference type="STRING" id="930992.A0A0D0AF87"/>
<dbReference type="AlphaFoldDB" id="A0A0D0AF87"/>
<sequence>MSQNHSKQCQRWRMHLLTFFLVSCLSRKSLLTHLIIITPYSTLRNAGPHSRLMVLFLHSPNHSLFHNNHTAWSPCLCSNRRRRMLNGRPLKLHGNTNFDASEGAFDYQQQNFLNFDLSAANNLGSMHDLERSLQAMLSSTGQNGVFNMANISPADILAQPEGELEVEMAPKPDAQSQELENYYNGFDFEAALATSEEHQPTTVNPSCTVNPADTVINTNLSVDDFTSFFKPNPDVQAYMEVQRLQRQPSAFTRDMMQFINFDAGEVGSQNAAAPQVGAPPPPPPQAQSPIFTQMTNTTAVPQSGYVPPAGAAHSSTRRVAASWKPNFAVSDDPAIDPALFY</sequence>
<evidence type="ECO:0000313" key="2">
    <source>
        <dbReference type="Proteomes" id="UP000054485"/>
    </source>
</evidence>
<dbReference type="Proteomes" id="UP000054485">
    <property type="component" value="Unassembled WGS sequence"/>
</dbReference>